<dbReference type="InterPro" id="IPR032675">
    <property type="entry name" value="LRR_dom_sf"/>
</dbReference>
<dbReference type="EMBL" id="OZ020113">
    <property type="protein sequence ID" value="CAK9265989.1"/>
    <property type="molecule type" value="Genomic_DNA"/>
</dbReference>
<evidence type="ECO:0008006" key="3">
    <source>
        <dbReference type="Google" id="ProtNLM"/>
    </source>
</evidence>
<dbReference type="InterPro" id="IPR006553">
    <property type="entry name" value="Leu-rich_rpt_Cys-con_subtyp"/>
</dbReference>
<evidence type="ECO:0000313" key="1">
    <source>
        <dbReference type="EMBL" id="CAK9265989.1"/>
    </source>
</evidence>
<organism evidence="1 2">
    <name type="scientific">Sphagnum jensenii</name>
    <dbReference type="NCBI Taxonomy" id="128206"/>
    <lineage>
        <taxon>Eukaryota</taxon>
        <taxon>Viridiplantae</taxon>
        <taxon>Streptophyta</taxon>
        <taxon>Embryophyta</taxon>
        <taxon>Bryophyta</taxon>
        <taxon>Sphagnophytina</taxon>
        <taxon>Sphagnopsida</taxon>
        <taxon>Sphagnales</taxon>
        <taxon>Sphagnaceae</taxon>
        <taxon>Sphagnum</taxon>
    </lineage>
</organism>
<accession>A0ABP0WGQ3</accession>
<dbReference type="SUPFAM" id="SSF52047">
    <property type="entry name" value="RNI-like"/>
    <property type="match status" value="1"/>
</dbReference>
<keyword evidence="2" id="KW-1185">Reference proteome</keyword>
<reference evidence="1" key="1">
    <citation type="submission" date="2024-02" db="EMBL/GenBank/DDBJ databases">
        <authorList>
            <consortium name="ELIXIR-Norway"/>
            <consortium name="Elixir Norway"/>
        </authorList>
    </citation>
    <scope>NUCLEOTIDE SEQUENCE</scope>
</reference>
<dbReference type="Gene3D" id="3.80.10.10">
    <property type="entry name" value="Ribonuclease Inhibitor"/>
    <property type="match status" value="1"/>
</dbReference>
<dbReference type="SMART" id="SM00367">
    <property type="entry name" value="LRR_CC"/>
    <property type="match status" value="1"/>
</dbReference>
<proteinExistence type="predicted"/>
<name>A0ABP0WGQ3_9BRYO</name>
<protein>
    <recommendedName>
        <fullName evidence="3">RNI-like superfamily protein</fullName>
    </recommendedName>
</protein>
<evidence type="ECO:0000313" key="2">
    <source>
        <dbReference type="Proteomes" id="UP001497444"/>
    </source>
</evidence>
<sequence length="430" mass="47029">MDGGGRFQKRSQAAGELNNTAQAQECWIAATGSSAATDFAATQQGLSRSLDQALGVRDHHVASRISIAAGGAQIPPYWDSSGKAGESFVATTLVSSRSSAVQFPPLPRASFSAGEVTRSSTRQCRSLASLCVGYLGEHLEDIIDDIHEIAPAFPVEVKGKLLAIARRRRLLCDELLVALADSSWEILDVSGSDVTDASIEFVAILCHRLQDVDISHCSRLTAKAVEALVQHCSALRTLRCGGTPKSDMTARQSLSYILPRLDHKEEAEESWENLDTKSVGKGAQALRWLVWPSIDSNSKELLEMECPRIVVNPVASWKTFGLIPREAQRGIVLDNPLIEDIDPKTWAVVISSRPQRFIGSTLNKDNGGLSVAERFRLAFVSRDERLAPKRAKNMRQNQRRADKAWLSSDSQAKAQVWAGIARRSLKHLAI</sequence>
<dbReference type="Proteomes" id="UP001497444">
    <property type="component" value="Chromosome 18"/>
</dbReference>
<gene>
    <name evidence="1" type="ORF">CSSPJE1EN1_LOCUS11467</name>
</gene>